<gene>
    <name evidence="1" type="ORF">PISMIDRAFT_688485</name>
</gene>
<evidence type="ECO:0000313" key="1">
    <source>
        <dbReference type="EMBL" id="KIK13667.1"/>
    </source>
</evidence>
<organism evidence="1 2">
    <name type="scientific">Pisolithus microcarpus 441</name>
    <dbReference type="NCBI Taxonomy" id="765257"/>
    <lineage>
        <taxon>Eukaryota</taxon>
        <taxon>Fungi</taxon>
        <taxon>Dikarya</taxon>
        <taxon>Basidiomycota</taxon>
        <taxon>Agaricomycotina</taxon>
        <taxon>Agaricomycetes</taxon>
        <taxon>Agaricomycetidae</taxon>
        <taxon>Boletales</taxon>
        <taxon>Sclerodermatineae</taxon>
        <taxon>Pisolithaceae</taxon>
        <taxon>Pisolithus</taxon>
    </lineage>
</organism>
<accession>A0A0C9YTP7</accession>
<proteinExistence type="predicted"/>
<dbReference type="HOGENOM" id="CLU_2905038_0_0_1"/>
<sequence length="62" mass="7068">MLLTLFEIHRKFSDFRAFGSYKLPVESLLETALFVPPSTDLTCPVPAPGAPKHRRFTYEGRD</sequence>
<dbReference type="Proteomes" id="UP000054018">
    <property type="component" value="Unassembled WGS sequence"/>
</dbReference>
<protein>
    <submittedName>
        <fullName evidence="1">Uncharacterized protein</fullName>
    </submittedName>
</protein>
<name>A0A0C9YTP7_9AGAM</name>
<dbReference type="EMBL" id="KN833981">
    <property type="protein sequence ID" value="KIK13667.1"/>
    <property type="molecule type" value="Genomic_DNA"/>
</dbReference>
<evidence type="ECO:0000313" key="2">
    <source>
        <dbReference type="Proteomes" id="UP000054018"/>
    </source>
</evidence>
<keyword evidence="2" id="KW-1185">Reference proteome</keyword>
<reference evidence="1 2" key="1">
    <citation type="submission" date="2014-04" db="EMBL/GenBank/DDBJ databases">
        <authorList>
            <consortium name="DOE Joint Genome Institute"/>
            <person name="Kuo A."/>
            <person name="Kohler A."/>
            <person name="Costa M.D."/>
            <person name="Nagy L.G."/>
            <person name="Floudas D."/>
            <person name="Copeland A."/>
            <person name="Barry K.W."/>
            <person name="Cichocki N."/>
            <person name="Veneault-Fourrey C."/>
            <person name="LaButti K."/>
            <person name="Lindquist E.A."/>
            <person name="Lipzen A."/>
            <person name="Lundell T."/>
            <person name="Morin E."/>
            <person name="Murat C."/>
            <person name="Sun H."/>
            <person name="Tunlid A."/>
            <person name="Henrissat B."/>
            <person name="Grigoriev I.V."/>
            <person name="Hibbett D.S."/>
            <person name="Martin F."/>
            <person name="Nordberg H.P."/>
            <person name="Cantor M.N."/>
            <person name="Hua S.X."/>
        </authorList>
    </citation>
    <scope>NUCLEOTIDE SEQUENCE [LARGE SCALE GENOMIC DNA]</scope>
    <source>
        <strain evidence="1 2">441</strain>
    </source>
</reference>
<dbReference type="AlphaFoldDB" id="A0A0C9YTP7"/>
<reference evidence="2" key="2">
    <citation type="submission" date="2015-01" db="EMBL/GenBank/DDBJ databases">
        <title>Evolutionary Origins and Diversification of the Mycorrhizal Mutualists.</title>
        <authorList>
            <consortium name="DOE Joint Genome Institute"/>
            <consortium name="Mycorrhizal Genomics Consortium"/>
            <person name="Kohler A."/>
            <person name="Kuo A."/>
            <person name="Nagy L.G."/>
            <person name="Floudas D."/>
            <person name="Copeland A."/>
            <person name="Barry K.W."/>
            <person name="Cichocki N."/>
            <person name="Veneault-Fourrey C."/>
            <person name="LaButti K."/>
            <person name="Lindquist E.A."/>
            <person name="Lipzen A."/>
            <person name="Lundell T."/>
            <person name="Morin E."/>
            <person name="Murat C."/>
            <person name="Riley R."/>
            <person name="Ohm R."/>
            <person name="Sun H."/>
            <person name="Tunlid A."/>
            <person name="Henrissat B."/>
            <person name="Grigoriev I.V."/>
            <person name="Hibbett D.S."/>
            <person name="Martin F."/>
        </authorList>
    </citation>
    <scope>NUCLEOTIDE SEQUENCE [LARGE SCALE GENOMIC DNA]</scope>
    <source>
        <strain evidence="2">441</strain>
    </source>
</reference>